<evidence type="ECO:0000256" key="1">
    <source>
        <dbReference type="SAM" id="MobiDB-lite"/>
    </source>
</evidence>
<accession>A0A9P6PQW3</accession>
<evidence type="ECO:0000313" key="2">
    <source>
        <dbReference type="EMBL" id="KAG0251116.1"/>
    </source>
</evidence>
<dbReference type="OrthoDB" id="1667110at2759"/>
<dbReference type="Proteomes" id="UP000726737">
    <property type="component" value="Unassembled WGS sequence"/>
</dbReference>
<sequence length="478" mass="53942">MSETEDSETEDSESEAGEDVDVRADGRAVKRRKGSPQKQANIVIEVPVWVPRKDRKRPGILDLQRKCVGTGISLIPSRLRTNEAATSIISLRMPIQQPRKPQRLEVPETSPELLRVREEETATSHNQSSTPSRLDKKYRHDIQNRKRDQSHESADKHSHELDMDDAQDNRRESWEADGIRLSELSPDSGVENDDDGDSDSDSNGNGNGNNKHNDNSSNSDNSQSQKDEDPSSPRKSRSGSSHAVSTSTQTSSAPFFKRQLSSTLPVDDSVQKWMEQAVWFDPQLQRLRYAHPTPVETLSSRHHQILREAYEVHKDRLDQLTDEDYEFIAVIVGITDSAARSWFKEQKPLTNDTPPPYTPSDGCSIATSTGAISTTKSATDGDLGLIVRKFLPKNHRAVQTRKCTRLVAPSNRERCKVCGKRKTQEECVFRGFRYFYIKSKADAGDEKKFIYGPDFVSDISKDQPLRFSKLEIDDKETS</sequence>
<feature type="compositionally biased region" description="Polar residues" evidence="1">
    <location>
        <begin position="123"/>
        <end position="132"/>
    </location>
</feature>
<feature type="compositionally biased region" description="Basic and acidic residues" evidence="1">
    <location>
        <begin position="133"/>
        <end position="180"/>
    </location>
</feature>
<feature type="region of interest" description="Disordered" evidence="1">
    <location>
        <begin position="1"/>
        <end position="37"/>
    </location>
</feature>
<feature type="region of interest" description="Disordered" evidence="1">
    <location>
        <begin position="117"/>
        <end position="253"/>
    </location>
</feature>
<comment type="caution">
    <text evidence="2">The sequence shown here is derived from an EMBL/GenBank/DDBJ whole genome shotgun (WGS) entry which is preliminary data.</text>
</comment>
<feature type="compositionally biased region" description="Acidic residues" evidence="1">
    <location>
        <begin position="190"/>
        <end position="200"/>
    </location>
</feature>
<feature type="compositionally biased region" description="Acidic residues" evidence="1">
    <location>
        <begin position="1"/>
        <end position="19"/>
    </location>
</feature>
<gene>
    <name evidence="2" type="ORF">BG011_007828</name>
</gene>
<name>A0A9P6PQW3_9FUNG</name>
<protein>
    <submittedName>
        <fullName evidence="2">Uncharacterized protein</fullName>
    </submittedName>
</protein>
<feature type="compositionally biased region" description="Polar residues" evidence="1">
    <location>
        <begin position="242"/>
        <end position="253"/>
    </location>
</feature>
<proteinExistence type="predicted"/>
<feature type="compositionally biased region" description="Low complexity" evidence="1">
    <location>
        <begin position="201"/>
        <end position="224"/>
    </location>
</feature>
<keyword evidence="3" id="KW-1185">Reference proteome</keyword>
<evidence type="ECO:0000313" key="3">
    <source>
        <dbReference type="Proteomes" id="UP000726737"/>
    </source>
</evidence>
<dbReference type="EMBL" id="JAAAJA010000618">
    <property type="protein sequence ID" value="KAG0251116.1"/>
    <property type="molecule type" value="Genomic_DNA"/>
</dbReference>
<organism evidence="2 3">
    <name type="scientific">Mortierella polycephala</name>
    <dbReference type="NCBI Taxonomy" id="41804"/>
    <lineage>
        <taxon>Eukaryota</taxon>
        <taxon>Fungi</taxon>
        <taxon>Fungi incertae sedis</taxon>
        <taxon>Mucoromycota</taxon>
        <taxon>Mortierellomycotina</taxon>
        <taxon>Mortierellomycetes</taxon>
        <taxon>Mortierellales</taxon>
        <taxon>Mortierellaceae</taxon>
        <taxon>Mortierella</taxon>
    </lineage>
</organism>
<reference evidence="2" key="1">
    <citation type="journal article" date="2020" name="Fungal Divers.">
        <title>Resolving the Mortierellaceae phylogeny through synthesis of multi-gene phylogenetics and phylogenomics.</title>
        <authorList>
            <person name="Vandepol N."/>
            <person name="Liber J."/>
            <person name="Desiro A."/>
            <person name="Na H."/>
            <person name="Kennedy M."/>
            <person name="Barry K."/>
            <person name="Grigoriev I.V."/>
            <person name="Miller A.N."/>
            <person name="O'Donnell K."/>
            <person name="Stajich J.E."/>
            <person name="Bonito G."/>
        </authorList>
    </citation>
    <scope>NUCLEOTIDE SEQUENCE</scope>
    <source>
        <strain evidence="2">KOD948</strain>
    </source>
</reference>
<feature type="non-terminal residue" evidence="2">
    <location>
        <position position="478"/>
    </location>
</feature>
<dbReference type="AlphaFoldDB" id="A0A9P6PQW3"/>